<dbReference type="InterPro" id="IPR009081">
    <property type="entry name" value="PP-bd_ACP"/>
</dbReference>
<evidence type="ECO:0000313" key="2">
    <source>
        <dbReference type="EMBL" id="TMJ06735.1"/>
    </source>
</evidence>
<evidence type="ECO:0000259" key="1">
    <source>
        <dbReference type="PROSITE" id="PS50075"/>
    </source>
</evidence>
<dbReference type="EMBL" id="VBAL01000009">
    <property type="protein sequence ID" value="TMJ06735.1"/>
    <property type="molecule type" value="Genomic_DNA"/>
</dbReference>
<proteinExistence type="predicted"/>
<protein>
    <submittedName>
        <fullName evidence="2">Acyl carrier protein</fullName>
    </submittedName>
</protein>
<organism evidence="2 3">
    <name type="scientific">Candidatus Segetimicrobium genomatis</name>
    <dbReference type="NCBI Taxonomy" id="2569760"/>
    <lineage>
        <taxon>Bacteria</taxon>
        <taxon>Bacillati</taxon>
        <taxon>Candidatus Sysuimicrobiota</taxon>
        <taxon>Candidatus Sysuimicrobiia</taxon>
        <taxon>Candidatus Sysuimicrobiales</taxon>
        <taxon>Candidatus Segetimicrobiaceae</taxon>
        <taxon>Candidatus Segetimicrobium</taxon>
    </lineage>
</organism>
<dbReference type="InterPro" id="IPR036736">
    <property type="entry name" value="ACP-like_sf"/>
</dbReference>
<dbReference type="AlphaFoldDB" id="A0A537LFH0"/>
<name>A0A537LFH0_9BACT</name>
<dbReference type="Gene3D" id="1.10.1200.10">
    <property type="entry name" value="ACP-like"/>
    <property type="match status" value="1"/>
</dbReference>
<dbReference type="PROSITE" id="PS50075">
    <property type="entry name" value="CARRIER"/>
    <property type="match status" value="1"/>
</dbReference>
<accession>A0A537LFH0</accession>
<gene>
    <name evidence="2" type="ORF">E6H01_00605</name>
</gene>
<dbReference type="Proteomes" id="UP000319353">
    <property type="component" value="Unassembled WGS sequence"/>
</dbReference>
<dbReference type="SUPFAM" id="SSF47336">
    <property type="entry name" value="ACP-like"/>
    <property type="match status" value="1"/>
</dbReference>
<evidence type="ECO:0000313" key="3">
    <source>
        <dbReference type="Proteomes" id="UP000319353"/>
    </source>
</evidence>
<comment type="caution">
    <text evidence="2">The sequence shown here is derived from an EMBL/GenBank/DDBJ whole genome shotgun (WGS) entry which is preliminary data.</text>
</comment>
<dbReference type="Pfam" id="PF00550">
    <property type="entry name" value="PP-binding"/>
    <property type="match status" value="1"/>
</dbReference>
<feature type="domain" description="Carrier" evidence="1">
    <location>
        <begin position="2"/>
        <end position="80"/>
    </location>
</feature>
<reference evidence="2 3" key="1">
    <citation type="journal article" date="2019" name="Nat. Microbiol.">
        <title>Mediterranean grassland soil C-N compound turnover is dependent on rainfall and depth, and is mediated by genomically divergent microorganisms.</title>
        <authorList>
            <person name="Diamond S."/>
            <person name="Andeer P.F."/>
            <person name="Li Z."/>
            <person name="Crits-Christoph A."/>
            <person name="Burstein D."/>
            <person name="Anantharaman K."/>
            <person name="Lane K.R."/>
            <person name="Thomas B.C."/>
            <person name="Pan C."/>
            <person name="Northen T.R."/>
            <person name="Banfield J.F."/>
        </authorList>
    </citation>
    <scope>NUCLEOTIDE SEQUENCE [LARGE SCALE GENOMIC DNA]</scope>
    <source>
        <strain evidence="2">NP_4</strain>
    </source>
</reference>
<sequence length="90" mass="10120">MPDSTNLERRIAVLFSDKLNVQVPSLETDLIDTGLVDSLTFVEFLAHLEQDFGVHVSLEDLEIDNFRTIASIARFVATKSRNGTKLSLRE</sequence>